<accession>A6JDQ9</accession>
<evidence type="ECO:0000256" key="1">
    <source>
        <dbReference type="SAM" id="MobiDB-lite"/>
    </source>
</evidence>
<evidence type="ECO:0000313" key="2">
    <source>
        <dbReference type="EMBL" id="EDL81453.1"/>
    </source>
</evidence>
<feature type="region of interest" description="Disordered" evidence="1">
    <location>
        <begin position="16"/>
        <end position="37"/>
    </location>
</feature>
<dbReference type="PANTHER" id="PTHR18806:SF4">
    <property type="entry name" value="RNA-BINDING PROTEIN 25"/>
    <property type="match status" value="1"/>
</dbReference>
<evidence type="ECO:0000313" key="3">
    <source>
        <dbReference type="Proteomes" id="UP000234681"/>
    </source>
</evidence>
<reference evidence="3" key="1">
    <citation type="submission" date="2005-09" db="EMBL/GenBank/DDBJ databases">
        <authorList>
            <person name="Mural R.J."/>
            <person name="Li P.W."/>
            <person name="Adams M.D."/>
            <person name="Amanatides P.G."/>
            <person name="Baden-Tillson H."/>
            <person name="Barnstead M."/>
            <person name="Chin S.H."/>
            <person name="Dew I."/>
            <person name="Evans C.A."/>
            <person name="Ferriera S."/>
            <person name="Flanigan M."/>
            <person name="Fosler C."/>
            <person name="Glodek A."/>
            <person name="Gu Z."/>
            <person name="Holt R.A."/>
            <person name="Jennings D."/>
            <person name="Kraft C.L."/>
            <person name="Lu F."/>
            <person name="Nguyen T."/>
            <person name="Nusskern D.R."/>
            <person name="Pfannkoch C.M."/>
            <person name="Sitter C."/>
            <person name="Sutton G.G."/>
            <person name="Venter J.C."/>
            <person name="Wang Z."/>
            <person name="Woodage T."/>
            <person name="Zheng X.H."/>
            <person name="Zhong F."/>
        </authorList>
    </citation>
    <scope>NUCLEOTIDE SEQUENCE [LARGE SCALE GENOMIC DNA]</scope>
    <source>
        <strain>BN</strain>
        <strain evidence="3">Sprague-Dawley</strain>
    </source>
</reference>
<dbReference type="EMBL" id="CH473982">
    <property type="protein sequence ID" value="EDL81453.1"/>
    <property type="molecule type" value="Genomic_DNA"/>
</dbReference>
<dbReference type="Proteomes" id="UP000234681">
    <property type="component" value="Chromosome 6"/>
</dbReference>
<organism evidence="2 3">
    <name type="scientific">Rattus norvegicus</name>
    <name type="common">Rat</name>
    <dbReference type="NCBI Taxonomy" id="10116"/>
    <lineage>
        <taxon>Eukaryota</taxon>
        <taxon>Metazoa</taxon>
        <taxon>Chordata</taxon>
        <taxon>Craniata</taxon>
        <taxon>Vertebrata</taxon>
        <taxon>Euteleostomi</taxon>
        <taxon>Mammalia</taxon>
        <taxon>Eutheria</taxon>
        <taxon>Euarchontoglires</taxon>
        <taxon>Glires</taxon>
        <taxon>Rodentia</taxon>
        <taxon>Myomorpha</taxon>
        <taxon>Muroidea</taxon>
        <taxon>Muridae</taxon>
        <taxon>Murinae</taxon>
        <taxon>Rattus</taxon>
    </lineage>
</organism>
<sequence>MIKGAIEVLIREYSSELNAPSQESDSHPRKKKKEKKEDIFRRFPVAPLIPYPLITKEDINAIEMEEDKRDLISREISKFRDTHKVVFLVFHLIPI</sequence>
<gene>
    <name evidence="2" type="ORF">rCG_20774</name>
</gene>
<dbReference type="InterPro" id="IPR052768">
    <property type="entry name" value="RBM25"/>
</dbReference>
<dbReference type="PANTHER" id="PTHR18806">
    <property type="entry name" value="RBM25 PROTEIN"/>
    <property type="match status" value="1"/>
</dbReference>
<proteinExistence type="predicted"/>
<name>A6JDQ9_RAT</name>
<protein>
    <submittedName>
        <fullName evidence="2">RCG20774, isoform CRA_e</fullName>
    </submittedName>
</protein>
<dbReference type="AlphaFoldDB" id="A6JDQ9"/>